<dbReference type="KEGG" id="ccal:108629672"/>
<dbReference type="RefSeq" id="XP_017887985.1">
    <property type="nucleotide sequence ID" value="XM_018032496.2"/>
</dbReference>
<protein>
    <submittedName>
        <fullName evidence="2 3">Uncharacterized protein LOC108629672</fullName>
    </submittedName>
</protein>
<evidence type="ECO:0000313" key="2">
    <source>
        <dbReference type="RefSeq" id="XP_017887983.1"/>
    </source>
</evidence>
<gene>
    <name evidence="2 3 4 5" type="primary">LOC108629672</name>
</gene>
<organism evidence="1 4">
    <name type="scientific">Ceratina calcarata</name>
    <dbReference type="NCBI Taxonomy" id="156304"/>
    <lineage>
        <taxon>Eukaryota</taxon>
        <taxon>Metazoa</taxon>
        <taxon>Ecdysozoa</taxon>
        <taxon>Arthropoda</taxon>
        <taxon>Hexapoda</taxon>
        <taxon>Insecta</taxon>
        <taxon>Pterygota</taxon>
        <taxon>Neoptera</taxon>
        <taxon>Endopterygota</taxon>
        <taxon>Hymenoptera</taxon>
        <taxon>Apocrita</taxon>
        <taxon>Aculeata</taxon>
        <taxon>Apoidea</taxon>
        <taxon>Anthophila</taxon>
        <taxon>Apidae</taxon>
        <taxon>Ceratina</taxon>
        <taxon>Zadontomerus</taxon>
    </lineage>
</organism>
<dbReference type="Proteomes" id="UP000694925">
    <property type="component" value="Unplaced"/>
</dbReference>
<dbReference type="RefSeq" id="XP_026673272.1">
    <property type="nucleotide sequence ID" value="XM_026817471.1"/>
</dbReference>
<evidence type="ECO:0000313" key="3">
    <source>
        <dbReference type="RefSeq" id="XP_017887985.1"/>
    </source>
</evidence>
<keyword evidence="1" id="KW-1185">Reference proteome</keyword>
<accession>A0AAJ7J9B6</accession>
<name>A0AAJ7J9B6_9HYME</name>
<dbReference type="RefSeq" id="XP_017887986.1">
    <property type="nucleotide sequence ID" value="XM_018032497.2"/>
</dbReference>
<sequence>MQESQMVGCFKNCVSGLKRSELNDITNNIYKTLEHPSGKEMLYFYLNSQNQSDNIKCLELYDMCSQILQSDGKEQKLSLDTLINRVEVVRNNAVDVPPIDTNLMRCFNQALKSQGEQRKDLIDVLERTKDCCSGQLRSIHEDFQQYVTDNLATSCPGTS</sequence>
<dbReference type="AlphaFoldDB" id="A0AAJ7J9B6"/>
<dbReference type="RefSeq" id="XP_017887983.1">
    <property type="nucleotide sequence ID" value="XM_018032494.2"/>
</dbReference>
<evidence type="ECO:0000313" key="1">
    <source>
        <dbReference type="Proteomes" id="UP000694925"/>
    </source>
</evidence>
<evidence type="ECO:0000313" key="4">
    <source>
        <dbReference type="RefSeq" id="XP_017887986.1"/>
    </source>
</evidence>
<reference evidence="2 3" key="1">
    <citation type="submission" date="2025-04" db="UniProtKB">
        <authorList>
            <consortium name="RefSeq"/>
        </authorList>
    </citation>
    <scope>IDENTIFICATION</scope>
    <source>
        <tissue evidence="2 3">Whole body</tissue>
    </source>
</reference>
<evidence type="ECO:0000313" key="5">
    <source>
        <dbReference type="RefSeq" id="XP_026673272.1"/>
    </source>
</evidence>
<proteinExistence type="predicted"/>
<dbReference type="GeneID" id="108629672"/>